<dbReference type="EMBL" id="OZ034822">
    <property type="protein sequence ID" value="CAL1413884.1"/>
    <property type="molecule type" value="Genomic_DNA"/>
</dbReference>
<evidence type="ECO:0000256" key="1">
    <source>
        <dbReference type="SAM" id="MobiDB-lite"/>
    </source>
</evidence>
<evidence type="ECO:0000313" key="2">
    <source>
        <dbReference type="EMBL" id="CAL1413884.1"/>
    </source>
</evidence>
<evidence type="ECO:0000313" key="3">
    <source>
        <dbReference type="Proteomes" id="UP001497516"/>
    </source>
</evidence>
<accession>A0AAV2GT69</accession>
<feature type="compositionally biased region" description="Low complexity" evidence="1">
    <location>
        <begin position="1"/>
        <end position="19"/>
    </location>
</feature>
<dbReference type="Proteomes" id="UP001497516">
    <property type="component" value="Chromosome 9"/>
</dbReference>
<reference evidence="2 3" key="1">
    <citation type="submission" date="2024-04" db="EMBL/GenBank/DDBJ databases">
        <authorList>
            <person name="Fracassetti M."/>
        </authorList>
    </citation>
    <scope>NUCLEOTIDE SEQUENCE [LARGE SCALE GENOMIC DNA]</scope>
</reference>
<proteinExistence type="predicted"/>
<gene>
    <name evidence="2" type="ORF">LTRI10_LOCUS53081</name>
</gene>
<protein>
    <submittedName>
        <fullName evidence="2">Uncharacterized protein</fullName>
    </submittedName>
</protein>
<dbReference type="AlphaFoldDB" id="A0AAV2GT69"/>
<feature type="region of interest" description="Disordered" evidence="1">
    <location>
        <begin position="1"/>
        <end position="20"/>
    </location>
</feature>
<name>A0AAV2GT69_9ROSI</name>
<sequence length="81" mass="9386">MENQFFSVPPSRSQSSSSSHRLIHPMISSFSLAPASTTIQTRKNRRRLFSDSPLSLRHWLRDRPRRTGLQELGLRRLVVGR</sequence>
<organism evidence="2 3">
    <name type="scientific">Linum trigynum</name>
    <dbReference type="NCBI Taxonomy" id="586398"/>
    <lineage>
        <taxon>Eukaryota</taxon>
        <taxon>Viridiplantae</taxon>
        <taxon>Streptophyta</taxon>
        <taxon>Embryophyta</taxon>
        <taxon>Tracheophyta</taxon>
        <taxon>Spermatophyta</taxon>
        <taxon>Magnoliopsida</taxon>
        <taxon>eudicotyledons</taxon>
        <taxon>Gunneridae</taxon>
        <taxon>Pentapetalae</taxon>
        <taxon>rosids</taxon>
        <taxon>fabids</taxon>
        <taxon>Malpighiales</taxon>
        <taxon>Linaceae</taxon>
        <taxon>Linum</taxon>
    </lineage>
</organism>
<keyword evidence="3" id="KW-1185">Reference proteome</keyword>